<dbReference type="Proteomes" id="UP000577697">
    <property type="component" value="Unassembled WGS sequence"/>
</dbReference>
<comment type="caution">
    <text evidence="1">The sequence shown here is derived from an EMBL/GenBank/DDBJ whole genome shotgun (WGS) entry which is preliminary data.</text>
</comment>
<sequence>MIIIGGGGHVLAMVYSLANGYEIRNVAVIEKGFEMSM</sequence>
<organism evidence="1 2">
    <name type="scientific">Aminobacter aminovorans</name>
    <name type="common">Chelatobacter heintzii</name>
    <dbReference type="NCBI Taxonomy" id="83263"/>
    <lineage>
        <taxon>Bacteria</taxon>
        <taxon>Pseudomonadati</taxon>
        <taxon>Pseudomonadota</taxon>
        <taxon>Alphaproteobacteria</taxon>
        <taxon>Hyphomicrobiales</taxon>
        <taxon>Phyllobacteriaceae</taxon>
        <taxon>Aminobacter</taxon>
    </lineage>
</organism>
<keyword evidence="2" id="KW-1185">Reference proteome</keyword>
<protein>
    <submittedName>
        <fullName evidence="1">Glycine/D-amino acid oxidase-like deaminating enzyme</fullName>
    </submittedName>
</protein>
<dbReference type="EMBL" id="JACICB010000004">
    <property type="protein sequence ID" value="MBB3704887.1"/>
    <property type="molecule type" value="Genomic_DNA"/>
</dbReference>
<evidence type="ECO:0000313" key="2">
    <source>
        <dbReference type="Proteomes" id="UP000577697"/>
    </source>
</evidence>
<accession>A0ABR6H324</accession>
<dbReference type="InterPro" id="IPR036188">
    <property type="entry name" value="FAD/NAD-bd_sf"/>
</dbReference>
<reference evidence="1 2" key="1">
    <citation type="submission" date="2020-08" db="EMBL/GenBank/DDBJ databases">
        <title>Genomic Encyclopedia of Type Strains, Phase IV (KMG-IV): sequencing the most valuable type-strain genomes for metagenomic binning, comparative biology and taxonomic classification.</title>
        <authorList>
            <person name="Goeker M."/>
        </authorList>
    </citation>
    <scope>NUCLEOTIDE SEQUENCE [LARGE SCALE GENOMIC DNA]</scope>
    <source>
        <strain evidence="1 2">DSM 10368</strain>
    </source>
</reference>
<proteinExistence type="predicted"/>
<dbReference type="Gene3D" id="3.50.50.60">
    <property type="entry name" value="FAD/NAD(P)-binding domain"/>
    <property type="match status" value="1"/>
</dbReference>
<gene>
    <name evidence="1" type="ORF">FHS67_001197</name>
</gene>
<evidence type="ECO:0000313" key="1">
    <source>
        <dbReference type="EMBL" id="MBB3704887.1"/>
    </source>
</evidence>
<name>A0ABR6H324_AMIAI</name>